<accession>A0A437A4V1</accession>
<dbReference type="AlphaFoldDB" id="A0A437A4V1"/>
<evidence type="ECO:0000313" key="2">
    <source>
        <dbReference type="EMBL" id="RVD86133.1"/>
    </source>
</evidence>
<gene>
    <name evidence="2" type="ORF">DFL_004424</name>
</gene>
<organism evidence="2 3">
    <name type="scientific">Arthrobotrys flagrans</name>
    <name type="common">Nematode-trapping fungus</name>
    <name type="synonym">Trichothecium flagrans</name>
    <dbReference type="NCBI Taxonomy" id="97331"/>
    <lineage>
        <taxon>Eukaryota</taxon>
        <taxon>Fungi</taxon>
        <taxon>Dikarya</taxon>
        <taxon>Ascomycota</taxon>
        <taxon>Pezizomycotina</taxon>
        <taxon>Orbiliomycetes</taxon>
        <taxon>Orbiliales</taxon>
        <taxon>Orbiliaceae</taxon>
        <taxon>Arthrobotrys</taxon>
    </lineage>
</organism>
<comment type="caution">
    <text evidence="2">The sequence shown here is derived from an EMBL/GenBank/DDBJ whole genome shotgun (WGS) entry which is preliminary data.</text>
</comment>
<proteinExistence type="predicted"/>
<feature type="region of interest" description="Disordered" evidence="1">
    <location>
        <begin position="55"/>
        <end position="90"/>
    </location>
</feature>
<dbReference type="RefSeq" id="XP_067491677.1">
    <property type="nucleotide sequence ID" value="XM_067633517.1"/>
</dbReference>
<dbReference type="Proteomes" id="UP000283090">
    <property type="component" value="Unassembled WGS sequence"/>
</dbReference>
<feature type="region of interest" description="Disordered" evidence="1">
    <location>
        <begin position="101"/>
        <end position="120"/>
    </location>
</feature>
<name>A0A437A4V1_ARTFL</name>
<dbReference type="VEuPathDB" id="FungiDB:DFL_004424"/>
<protein>
    <submittedName>
        <fullName evidence="2">Uncharacterized protein</fullName>
    </submittedName>
</protein>
<evidence type="ECO:0000313" key="3">
    <source>
        <dbReference type="Proteomes" id="UP000283090"/>
    </source>
</evidence>
<keyword evidence="3" id="KW-1185">Reference proteome</keyword>
<feature type="compositionally biased region" description="Basic and acidic residues" evidence="1">
    <location>
        <begin position="55"/>
        <end position="68"/>
    </location>
</feature>
<dbReference type="EMBL" id="SAEB01000006">
    <property type="protein sequence ID" value="RVD86133.1"/>
    <property type="molecule type" value="Genomic_DNA"/>
</dbReference>
<dbReference type="GeneID" id="93586735"/>
<sequence>MPDILVVAEEAAEAVGVGRPRTEVEAGKWGVVAGGEVAPAVAAVVDVVAAAAAGERQDLGLERPDGKWKASRWTRASEQPGGEPQKCEAVQDLARSRRSLVWSESDGGRTASNELGFRSR</sequence>
<evidence type="ECO:0000256" key="1">
    <source>
        <dbReference type="SAM" id="MobiDB-lite"/>
    </source>
</evidence>
<reference evidence="2 3" key="1">
    <citation type="submission" date="2019-01" db="EMBL/GenBank/DDBJ databases">
        <title>Intercellular communication is required for trap formation in the nematode-trapping fungus Duddingtonia flagrans.</title>
        <authorList>
            <person name="Youssar L."/>
            <person name="Wernet V."/>
            <person name="Hensel N."/>
            <person name="Hildebrandt H.-G."/>
            <person name="Fischer R."/>
        </authorList>
    </citation>
    <scope>NUCLEOTIDE SEQUENCE [LARGE SCALE GENOMIC DNA]</scope>
    <source>
        <strain evidence="2 3">CBS H-5679</strain>
    </source>
</reference>